<sequence length="222" mass="23786">MVSIALCMVGRLPSGFEIAGMEVNFTVDTLSDLLGTIRGLTDVEPPAKDRIVELVRAAADPKVYAEASSRYGNSALDSSSTKGAEREDETTGAEVIDATIRGALESIAEGPVLERQEVANSGPGKNPKFDYQFVIRSGGDRITAVCQVERYWNPSSLDLLKRKLMRALLKSTIVSRAIVVVPHEGLASVRAAVGDIPGVGIMTQEQFERPGDAGDELLGQLR</sequence>
<feature type="region of interest" description="Disordered" evidence="1">
    <location>
        <begin position="73"/>
        <end position="92"/>
    </location>
</feature>
<comment type="caution">
    <text evidence="2">The sequence shown here is derived from an EMBL/GenBank/DDBJ whole genome shotgun (WGS) entry which is preliminary data.</text>
</comment>
<evidence type="ECO:0000313" key="3">
    <source>
        <dbReference type="Proteomes" id="UP000195011"/>
    </source>
</evidence>
<evidence type="ECO:0000256" key="1">
    <source>
        <dbReference type="SAM" id="MobiDB-lite"/>
    </source>
</evidence>
<gene>
    <name evidence="2" type="ORF">BFL36_01875</name>
</gene>
<accession>A0A251YVS4</accession>
<dbReference type="EMBL" id="MDJY01000011">
    <property type="protein sequence ID" value="OUE28356.1"/>
    <property type="molecule type" value="Genomic_DNA"/>
</dbReference>
<protein>
    <submittedName>
        <fullName evidence="2">Uncharacterized protein</fullName>
    </submittedName>
</protein>
<evidence type="ECO:0000313" key="2">
    <source>
        <dbReference type="EMBL" id="OUE28356.1"/>
    </source>
</evidence>
<proteinExistence type="predicted"/>
<reference evidence="2 3" key="1">
    <citation type="submission" date="2016-08" db="EMBL/GenBank/DDBJ databases">
        <title>Genome sequence of Clavibacter michiganensis spp strain CFBP8017.</title>
        <authorList>
            <person name="Thapa S.P."/>
            <person name="Coaker G."/>
            <person name="Jacques M.-A."/>
        </authorList>
    </citation>
    <scope>NUCLEOTIDE SEQUENCE [LARGE SCALE GENOMIC DNA]</scope>
    <source>
        <strain evidence="2">CFBP8017</strain>
    </source>
</reference>
<organism evidence="2 3">
    <name type="scientific">Clavibacter michiganensis</name>
    <dbReference type="NCBI Taxonomy" id="28447"/>
    <lineage>
        <taxon>Bacteria</taxon>
        <taxon>Bacillati</taxon>
        <taxon>Actinomycetota</taxon>
        <taxon>Actinomycetes</taxon>
        <taxon>Micrococcales</taxon>
        <taxon>Microbacteriaceae</taxon>
        <taxon>Clavibacter</taxon>
    </lineage>
</organism>
<dbReference type="Proteomes" id="UP000195011">
    <property type="component" value="Unassembled WGS sequence"/>
</dbReference>
<name>A0A251YVS4_9MICO</name>
<dbReference type="AlphaFoldDB" id="A0A251YVS4"/>
<feature type="compositionally biased region" description="Polar residues" evidence="1">
    <location>
        <begin position="73"/>
        <end position="82"/>
    </location>
</feature>